<gene>
    <name evidence="8" type="ORF">SAMN05421767_1374</name>
</gene>
<keyword evidence="2" id="KW-1003">Cell membrane</keyword>
<dbReference type="Pfam" id="PF11728">
    <property type="entry name" value="ArAE_1_C"/>
    <property type="match status" value="1"/>
</dbReference>
<dbReference type="InterPro" id="IPR038323">
    <property type="entry name" value="ArAE_1_C_sf"/>
</dbReference>
<evidence type="ECO:0000256" key="4">
    <source>
        <dbReference type="ARBA" id="ARBA00022989"/>
    </source>
</evidence>
<protein>
    <submittedName>
        <fullName evidence="8">Uncharacterized membrane protein YgaE, UPF0421/DUF939 family</fullName>
    </submittedName>
</protein>
<dbReference type="EMBL" id="FOGF01000037">
    <property type="protein sequence ID" value="SER32965.1"/>
    <property type="molecule type" value="Genomic_DNA"/>
</dbReference>
<evidence type="ECO:0000256" key="2">
    <source>
        <dbReference type="ARBA" id="ARBA00022475"/>
    </source>
</evidence>
<keyword evidence="4 6" id="KW-1133">Transmembrane helix</keyword>
<comment type="subcellular location">
    <subcellularLocation>
        <location evidence="1">Cell membrane</location>
        <topology evidence="1">Multi-pass membrane protein</topology>
    </subcellularLocation>
</comment>
<reference evidence="8 9" key="1">
    <citation type="submission" date="2016-10" db="EMBL/GenBank/DDBJ databases">
        <authorList>
            <person name="de Groot N.N."/>
        </authorList>
    </citation>
    <scope>NUCLEOTIDE SEQUENCE [LARGE SCALE GENOMIC DNA]</scope>
    <source>
        <strain evidence="8 9">DSM 15827</strain>
    </source>
</reference>
<proteinExistence type="predicted"/>
<evidence type="ECO:0000256" key="5">
    <source>
        <dbReference type="ARBA" id="ARBA00023136"/>
    </source>
</evidence>
<feature type="transmembrane region" description="Helical" evidence="6">
    <location>
        <begin position="106"/>
        <end position="129"/>
    </location>
</feature>
<evidence type="ECO:0000313" key="9">
    <source>
        <dbReference type="Proteomes" id="UP000198556"/>
    </source>
</evidence>
<dbReference type="RefSeq" id="WP_245711152.1">
    <property type="nucleotide sequence ID" value="NZ_FOGF01000037.1"/>
</dbReference>
<dbReference type="GO" id="GO:0005886">
    <property type="term" value="C:plasma membrane"/>
    <property type="evidence" value="ECO:0007669"/>
    <property type="project" value="UniProtKB-SubCell"/>
</dbReference>
<feature type="transmembrane region" description="Helical" evidence="6">
    <location>
        <begin position="72"/>
        <end position="94"/>
    </location>
</feature>
<dbReference type="InterPro" id="IPR021062">
    <property type="entry name" value="ArAE_1_C"/>
</dbReference>
<sequence>MVVKLFFVTLLEKKEKGEVMKLKTMKIVLATCLAILLAQSLGLAYANSAGIIAILSVLDTKKSSLSTAYKRVLSTIVALAIAVVSFYIFGYSIISFGVYLAIYVPIAYYFELQAGIAPCSVLVSHLLVAQSLSSNALANEVALMIIGAGVAILMNSYMPSRQKKIDYYKAEVEELMRMILLELHEALLNGNICQDDVILVLLKQAICNGKNEVYHEQANRLFTQTDYDVHYFDMRKQQERLLEVMMKNINLCSMEVSEAKILAGMFYLTANQLAEVNPATYLLEDIEQLLNQFRQRSLPQTREEFEKRAILFQLLNDFTNFIQCKVDFYDDYADEKIFTKH</sequence>
<dbReference type="AlphaFoldDB" id="A0A1H9NBB8"/>
<evidence type="ECO:0000256" key="1">
    <source>
        <dbReference type="ARBA" id="ARBA00004651"/>
    </source>
</evidence>
<dbReference type="Proteomes" id="UP000198556">
    <property type="component" value="Unassembled WGS sequence"/>
</dbReference>
<evidence type="ECO:0000313" key="8">
    <source>
        <dbReference type="EMBL" id="SER32965.1"/>
    </source>
</evidence>
<dbReference type="PANTHER" id="PTHR40064:SF1">
    <property type="entry name" value="MEMBRANE PROTEIN"/>
    <property type="match status" value="1"/>
</dbReference>
<dbReference type="PANTHER" id="PTHR40064">
    <property type="entry name" value="MEMBRANE PROTEIN-RELATED"/>
    <property type="match status" value="1"/>
</dbReference>
<name>A0A1H9NBB8_9LACT</name>
<dbReference type="Pfam" id="PF06081">
    <property type="entry name" value="ArAE_1"/>
    <property type="match status" value="1"/>
</dbReference>
<evidence type="ECO:0000256" key="6">
    <source>
        <dbReference type="SAM" id="Phobius"/>
    </source>
</evidence>
<organism evidence="8 9">
    <name type="scientific">Granulicatella balaenopterae</name>
    <dbReference type="NCBI Taxonomy" id="137733"/>
    <lineage>
        <taxon>Bacteria</taxon>
        <taxon>Bacillati</taxon>
        <taxon>Bacillota</taxon>
        <taxon>Bacilli</taxon>
        <taxon>Lactobacillales</taxon>
        <taxon>Carnobacteriaceae</taxon>
        <taxon>Granulicatella</taxon>
    </lineage>
</organism>
<evidence type="ECO:0000259" key="7">
    <source>
        <dbReference type="Pfam" id="PF11728"/>
    </source>
</evidence>
<feature type="domain" description="Putative aromatic acid exporter C-terminal" evidence="7">
    <location>
        <begin position="163"/>
        <end position="325"/>
    </location>
</feature>
<dbReference type="InterPro" id="IPR052984">
    <property type="entry name" value="UPF0421"/>
</dbReference>
<keyword evidence="5 6" id="KW-0472">Membrane</keyword>
<keyword evidence="3 6" id="KW-0812">Transmembrane</keyword>
<dbReference type="InterPro" id="IPR010343">
    <property type="entry name" value="ArAE_1"/>
</dbReference>
<dbReference type="Gene3D" id="1.20.120.940">
    <property type="entry name" value="Putative aromatic acid exporter, C-terminal domain"/>
    <property type="match status" value="1"/>
</dbReference>
<keyword evidence="9" id="KW-1185">Reference proteome</keyword>
<feature type="transmembrane region" description="Helical" evidence="6">
    <location>
        <begin position="141"/>
        <end position="158"/>
    </location>
</feature>
<accession>A0A1H9NBB8</accession>
<dbReference type="STRING" id="137733.SAMN05421767_1374"/>
<evidence type="ECO:0000256" key="3">
    <source>
        <dbReference type="ARBA" id="ARBA00022692"/>
    </source>
</evidence>